<gene>
    <name evidence="2" type="ORF">F4554_000268</name>
</gene>
<feature type="domain" description="Aminoglycoside phosphotransferase" evidence="1">
    <location>
        <begin position="49"/>
        <end position="127"/>
    </location>
</feature>
<proteinExistence type="predicted"/>
<dbReference type="InterPro" id="IPR002575">
    <property type="entry name" value="Aminoglycoside_PTrfase"/>
</dbReference>
<name>A0A852ZF83_9ACTN</name>
<dbReference type="GO" id="GO:0016740">
    <property type="term" value="F:transferase activity"/>
    <property type="evidence" value="ECO:0007669"/>
    <property type="project" value="UniProtKB-KW"/>
</dbReference>
<dbReference type="InterPro" id="IPR011009">
    <property type="entry name" value="Kinase-like_dom_sf"/>
</dbReference>
<protein>
    <submittedName>
        <fullName evidence="2">Aminoglycoside phosphotransferase</fullName>
    </submittedName>
</protein>
<dbReference type="EMBL" id="JACBZH010000001">
    <property type="protein sequence ID" value="NYH87630.1"/>
    <property type="molecule type" value="Genomic_DNA"/>
</dbReference>
<organism evidence="2 3">
    <name type="scientific">Actinopolymorpha rutila</name>
    <dbReference type="NCBI Taxonomy" id="446787"/>
    <lineage>
        <taxon>Bacteria</taxon>
        <taxon>Bacillati</taxon>
        <taxon>Actinomycetota</taxon>
        <taxon>Actinomycetes</taxon>
        <taxon>Propionibacteriales</taxon>
        <taxon>Actinopolymorphaceae</taxon>
        <taxon>Actinopolymorpha</taxon>
    </lineage>
</organism>
<evidence type="ECO:0000313" key="3">
    <source>
        <dbReference type="Proteomes" id="UP000579605"/>
    </source>
</evidence>
<keyword evidence="3" id="KW-1185">Reference proteome</keyword>
<sequence length="130" mass="13671">MTPDQQAIVDVLREAFGEPETVEFPEVWGPRVVVGATTPAGVVFAKAAGDADVRAEVTTIGLAREAGIPVPRVLATGTDTRVPGNHWFAMSKVEGVEWAPENQALAPRTLPDIARCLSGVQQSGVPQAPC</sequence>
<evidence type="ECO:0000259" key="1">
    <source>
        <dbReference type="Pfam" id="PF01636"/>
    </source>
</evidence>
<keyword evidence="2" id="KW-0808">Transferase</keyword>
<dbReference type="AlphaFoldDB" id="A0A852ZF83"/>
<dbReference type="SUPFAM" id="SSF56112">
    <property type="entry name" value="Protein kinase-like (PK-like)"/>
    <property type="match status" value="1"/>
</dbReference>
<reference evidence="2 3" key="1">
    <citation type="submission" date="2020-07" db="EMBL/GenBank/DDBJ databases">
        <title>Sequencing the genomes of 1000 actinobacteria strains.</title>
        <authorList>
            <person name="Klenk H.-P."/>
        </authorList>
    </citation>
    <scope>NUCLEOTIDE SEQUENCE [LARGE SCALE GENOMIC DNA]</scope>
    <source>
        <strain evidence="2 3">DSM 18448</strain>
    </source>
</reference>
<comment type="caution">
    <text evidence="2">The sequence shown here is derived from an EMBL/GenBank/DDBJ whole genome shotgun (WGS) entry which is preliminary data.</text>
</comment>
<dbReference type="Pfam" id="PF01636">
    <property type="entry name" value="APH"/>
    <property type="match status" value="1"/>
</dbReference>
<dbReference type="RefSeq" id="WP_179785661.1">
    <property type="nucleotide sequence ID" value="NZ_JACBZH010000001.1"/>
</dbReference>
<evidence type="ECO:0000313" key="2">
    <source>
        <dbReference type="EMBL" id="NYH87630.1"/>
    </source>
</evidence>
<dbReference type="Proteomes" id="UP000579605">
    <property type="component" value="Unassembled WGS sequence"/>
</dbReference>
<accession>A0A852ZF83</accession>